<dbReference type="AlphaFoldDB" id="A0A6J8DLS2"/>
<name>A0A6J8DLS2_MYTCO</name>
<accession>A0A6J8DLS2</accession>
<organism evidence="1 2">
    <name type="scientific">Mytilus coruscus</name>
    <name type="common">Sea mussel</name>
    <dbReference type="NCBI Taxonomy" id="42192"/>
    <lineage>
        <taxon>Eukaryota</taxon>
        <taxon>Metazoa</taxon>
        <taxon>Spiralia</taxon>
        <taxon>Lophotrochozoa</taxon>
        <taxon>Mollusca</taxon>
        <taxon>Bivalvia</taxon>
        <taxon>Autobranchia</taxon>
        <taxon>Pteriomorphia</taxon>
        <taxon>Mytilida</taxon>
        <taxon>Mytiloidea</taxon>
        <taxon>Mytilidae</taxon>
        <taxon>Mytilinae</taxon>
        <taxon>Mytilus</taxon>
    </lineage>
</organism>
<gene>
    <name evidence="1" type="ORF">MCOR_41515</name>
</gene>
<dbReference type="OrthoDB" id="6148207at2759"/>
<keyword evidence="2" id="KW-1185">Reference proteome</keyword>
<sequence>MTESNSQPFIVVKPSEVIRNVLLNKKYCELIERYPRKQHYISNKKKKTGKNWTEGMASPSAILREDQYFIGDKVKCRIEGKTVSWEIKKFYHKDDGDTLFVDVHMHEEYGASQDLLMEIPVVSEEVCTILLSAIECKIEDSQLANAILGRETKAKLFDLQYTLTKHSLILFPQTIKTQKNHQNLHTGLFIERQGAPNGYNAGYNAGNAVDKNNNAKSFKLSTSFSVVRTFP</sequence>
<evidence type="ECO:0000313" key="2">
    <source>
        <dbReference type="Proteomes" id="UP000507470"/>
    </source>
</evidence>
<evidence type="ECO:0000313" key="1">
    <source>
        <dbReference type="EMBL" id="CAC5408104.1"/>
    </source>
</evidence>
<proteinExistence type="predicted"/>
<protein>
    <submittedName>
        <fullName evidence="1">Uncharacterized protein</fullName>
    </submittedName>
</protein>
<reference evidence="1 2" key="1">
    <citation type="submission" date="2020-06" db="EMBL/GenBank/DDBJ databases">
        <authorList>
            <person name="Li R."/>
            <person name="Bekaert M."/>
        </authorList>
    </citation>
    <scope>NUCLEOTIDE SEQUENCE [LARGE SCALE GENOMIC DNA]</scope>
    <source>
        <strain evidence="2">wild</strain>
    </source>
</reference>
<dbReference type="EMBL" id="CACVKT020007510">
    <property type="protein sequence ID" value="CAC5408104.1"/>
    <property type="molecule type" value="Genomic_DNA"/>
</dbReference>
<dbReference type="Proteomes" id="UP000507470">
    <property type="component" value="Unassembled WGS sequence"/>
</dbReference>